<reference evidence="7" key="1">
    <citation type="journal article" date="2017" name="Genome Biol.">
        <title>Comparative genomics reveals high biological diversity and specific adaptations in the industrially and medically important fungal genus Aspergillus.</title>
        <authorList>
            <person name="de Vries R.P."/>
            <person name="Riley R."/>
            <person name="Wiebenga A."/>
            <person name="Aguilar-Osorio G."/>
            <person name="Amillis S."/>
            <person name="Uchima C.A."/>
            <person name="Anderluh G."/>
            <person name="Asadollahi M."/>
            <person name="Askin M."/>
            <person name="Barry K."/>
            <person name="Battaglia E."/>
            <person name="Bayram O."/>
            <person name="Benocci T."/>
            <person name="Braus-Stromeyer S.A."/>
            <person name="Caldana C."/>
            <person name="Canovas D."/>
            <person name="Cerqueira G.C."/>
            <person name="Chen F."/>
            <person name="Chen W."/>
            <person name="Choi C."/>
            <person name="Clum A."/>
            <person name="Dos Santos R.A."/>
            <person name="Damasio A.R."/>
            <person name="Diallinas G."/>
            <person name="Emri T."/>
            <person name="Fekete E."/>
            <person name="Flipphi M."/>
            <person name="Freyberg S."/>
            <person name="Gallo A."/>
            <person name="Gournas C."/>
            <person name="Habgood R."/>
            <person name="Hainaut M."/>
            <person name="Harispe M.L."/>
            <person name="Henrissat B."/>
            <person name="Hilden K.S."/>
            <person name="Hope R."/>
            <person name="Hossain A."/>
            <person name="Karabika E."/>
            <person name="Karaffa L."/>
            <person name="Karanyi Z."/>
            <person name="Krasevec N."/>
            <person name="Kuo A."/>
            <person name="Kusch H."/>
            <person name="LaButti K."/>
            <person name="Lagendijk E.L."/>
            <person name="Lapidus A."/>
            <person name="Levasseur A."/>
            <person name="Lindquist E."/>
            <person name="Lipzen A."/>
            <person name="Logrieco A.F."/>
            <person name="MacCabe A."/>
            <person name="Maekelae M.R."/>
            <person name="Malavazi I."/>
            <person name="Melin P."/>
            <person name="Meyer V."/>
            <person name="Mielnichuk N."/>
            <person name="Miskei M."/>
            <person name="Molnar A.P."/>
            <person name="Mule G."/>
            <person name="Ngan C.Y."/>
            <person name="Orejas M."/>
            <person name="Orosz E."/>
            <person name="Ouedraogo J.P."/>
            <person name="Overkamp K.M."/>
            <person name="Park H.-S."/>
            <person name="Perrone G."/>
            <person name="Piumi F."/>
            <person name="Punt P.J."/>
            <person name="Ram A.F."/>
            <person name="Ramon A."/>
            <person name="Rauscher S."/>
            <person name="Record E."/>
            <person name="Riano-Pachon D.M."/>
            <person name="Robert V."/>
            <person name="Roehrig J."/>
            <person name="Ruller R."/>
            <person name="Salamov A."/>
            <person name="Salih N.S."/>
            <person name="Samson R.A."/>
            <person name="Sandor E."/>
            <person name="Sanguinetti M."/>
            <person name="Schuetze T."/>
            <person name="Sepcic K."/>
            <person name="Shelest E."/>
            <person name="Sherlock G."/>
            <person name="Sophianopoulou V."/>
            <person name="Squina F.M."/>
            <person name="Sun H."/>
            <person name="Susca A."/>
            <person name="Todd R.B."/>
            <person name="Tsang A."/>
            <person name="Unkles S.E."/>
            <person name="van de Wiele N."/>
            <person name="van Rossen-Uffink D."/>
            <person name="Oliveira J.V."/>
            <person name="Vesth T.C."/>
            <person name="Visser J."/>
            <person name="Yu J.-H."/>
            <person name="Zhou M."/>
            <person name="Andersen M.R."/>
            <person name="Archer D.B."/>
            <person name="Baker S.E."/>
            <person name="Benoit I."/>
            <person name="Brakhage A.A."/>
            <person name="Braus G.H."/>
            <person name="Fischer R."/>
            <person name="Frisvad J.C."/>
            <person name="Goldman G.H."/>
            <person name="Houbraken J."/>
            <person name="Oakley B."/>
            <person name="Pocsi I."/>
            <person name="Scazzocchio C."/>
            <person name="Seiboth B."/>
            <person name="vanKuyk P.A."/>
            <person name="Wortman J."/>
            <person name="Dyer P.S."/>
            <person name="Grigoriev I.V."/>
        </authorList>
    </citation>
    <scope>NUCLEOTIDE SEQUENCE [LARGE SCALE GENOMIC DNA]</scope>
    <source>
        <strain evidence="7">DTO 134E9</strain>
    </source>
</reference>
<feature type="transmembrane region" description="Helical" evidence="5">
    <location>
        <begin position="244"/>
        <end position="266"/>
    </location>
</feature>
<accession>A0A1L9R467</accession>
<dbReference type="VEuPathDB" id="FungiDB:ASPWEDRAFT_294350"/>
<dbReference type="Pfam" id="PF01544">
    <property type="entry name" value="CorA"/>
    <property type="match status" value="1"/>
</dbReference>
<dbReference type="AlphaFoldDB" id="A0A1L9R467"/>
<sequence>MHSDGRPETSIHFYLRGLAGCDIHLHYRGKAEYRYGCKHHQSASLTSRTVIILCDPCSVGSTRTNTAHEMDVDEIHATFCDTLDYLTTEEIDSADRAPCEYALQYLRIVAADVYSWMIFPSPSKKHKQTSDPDVALKDLETIQQVLHEIKGNLVQFQPESASVRRFLTQIKCWEDECHQRIQDSRYLSEATIRDALRIDSQKSIEHAVSVKRLSILATVFLPLNLATSFFGMNAAQLGSGPVQIWVFIVVAATASTLTFVVPFVMLHLKNSVRASRTLRAVSRVAGHSYGDAFWLFIFYISHGTDTSDIQVQYIQFDGGDWEEDIAALEKKLMARLDLFPEFWIRRAHRIYELGYAKE</sequence>
<dbReference type="OrthoDB" id="194358at2759"/>
<organism evidence="6 7">
    <name type="scientific">Aspergillus wentii DTO 134E9</name>
    <dbReference type="NCBI Taxonomy" id="1073089"/>
    <lineage>
        <taxon>Eukaryota</taxon>
        <taxon>Fungi</taxon>
        <taxon>Dikarya</taxon>
        <taxon>Ascomycota</taxon>
        <taxon>Pezizomycotina</taxon>
        <taxon>Eurotiomycetes</taxon>
        <taxon>Eurotiomycetidae</taxon>
        <taxon>Eurotiales</taxon>
        <taxon>Aspergillaceae</taxon>
        <taxon>Aspergillus</taxon>
        <taxon>Aspergillus subgen. Cremei</taxon>
    </lineage>
</organism>
<keyword evidence="4 5" id="KW-0472">Membrane</keyword>
<comment type="subcellular location">
    <subcellularLocation>
        <location evidence="1">Membrane</location>
        <topology evidence="1">Multi-pass membrane protein</topology>
    </subcellularLocation>
</comment>
<dbReference type="GO" id="GO:0016020">
    <property type="term" value="C:membrane"/>
    <property type="evidence" value="ECO:0007669"/>
    <property type="project" value="UniProtKB-SubCell"/>
</dbReference>
<evidence type="ECO:0000256" key="5">
    <source>
        <dbReference type="SAM" id="Phobius"/>
    </source>
</evidence>
<proteinExistence type="predicted"/>
<evidence type="ECO:0000256" key="4">
    <source>
        <dbReference type="ARBA" id="ARBA00023136"/>
    </source>
</evidence>
<name>A0A1L9R467_ASPWE</name>
<evidence type="ECO:0000256" key="1">
    <source>
        <dbReference type="ARBA" id="ARBA00004141"/>
    </source>
</evidence>
<dbReference type="Proteomes" id="UP000184383">
    <property type="component" value="Unassembled WGS sequence"/>
</dbReference>
<keyword evidence="3 5" id="KW-1133">Transmembrane helix</keyword>
<dbReference type="SUPFAM" id="SSF144083">
    <property type="entry name" value="Magnesium transport protein CorA, transmembrane region"/>
    <property type="match status" value="1"/>
</dbReference>
<evidence type="ECO:0000256" key="3">
    <source>
        <dbReference type="ARBA" id="ARBA00022989"/>
    </source>
</evidence>
<keyword evidence="7" id="KW-1185">Reference proteome</keyword>
<evidence type="ECO:0000256" key="2">
    <source>
        <dbReference type="ARBA" id="ARBA00022692"/>
    </source>
</evidence>
<protein>
    <submittedName>
        <fullName evidence="6">Uncharacterized protein</fullName>
    </submittedName>
</protein>
<evidence type="ECO:0000313" key="7">
    <source>
        <dbReference type="Proteomes" id="UP000184383"/>
    </source>
</evidence>
<feature type="transmembrane region" description="Helical" evidence="5">
    <location>
        <begin position="213"/>
        <end position="232"/>
    </location>
</feature>
<dbReference type="GeneID" id="63749133"/>
<dbReference type="Gene3D" id="1.20.58.340">
    <property type="entry name" value="Magnesium transport protein CorA, transmembrane region"/>
    <property type="match status" value="1"/>
</dbReference>
<dbReference type="InterPro" id="IPR045863">
    <property type="entry name" value="CorA_TM1_TM2"/>
</dbReference>
<dbReference type="GO" id="GO:0046873">
    <property type="term" value="F:metal ion transmembrane transporter activity"/>
    <property type="evidence" value="ECO:0007669"/>
    <property type="project" value="InterPro"/>
</dbReference>
<evidence type="ECO:0000313" key="6">
    <source>
        <dbReference type="EMBL" id="OJJ29672.1"/>
    </source>
</evidence>
<keyword evidence="2 5" id="KW-0812">Transmembrane</keyword>
<gene>
    <name evidence="6" type="ORF">ASPWEDRAFT_294350</name>
</gene>
<dbReference type="InterPro" id="IPR002523">
    <property type="entry name" value="MgTranspt_CorA/ZnTranspt_ZntB"/>
</dbReference>
<dbReference type="EMBL" id="KV878218">
    <property type="protein sequence ID" value="OJJ29672.1"/>
    <property type="molecule type" value="Genomic_DNA"/>
</dbReference>
<dbReference type="RefSeq" id="XP_040683349.1">
    <property type="nucleotide sequence ID" value="XM_040833285.1"/>
</dbReference>